<dbReference type="OrthoDB" id="10362368at2759"/>
<keyword evidence="2" id="KW-1185">Reference proteome</keyword>
<reference evidence="1" key="1">
    <citation type="submission" date="2021-11" db="EMBL/GenBank/DDBJ databases">
        <title>Purpureocillium_takamizusanense_genome.</title>
        <authorList>
            <person name="Nguyen N.-H."/>
        </authorList>
    </citation>
    <scope>NUCLEOTIDE SEQUENCE</scope>
    <source>
        <strain evidence="1">PT3</strain>
    </source>
</reference>
<proteinExistence type="predicted"/>
<organism evidence="1 2">
    <name type="scientific">Purpureocillium takamizusanense</name>
    <dbReference type="NCBI Taxonomy" id="2060973"/>
    <lineage>
        <taxon>Eukaryota</taxon>
        <taxon>Fungi</taxon>
        <taxon>Dikarya</taxon>
        <taxon>Ascomycota</taxon>
        <taxon>Pezizomycotina</taxon>
        <taxon>Sordariomycetes</taxon>
        <taxon>Hypocreomycetidae</taxon>
        <taxon>Hypocreales</taxon>
        <taxon>Ophiocordycipitaceae</taxon>
        <taxon>Purpureocillium</taxon>
    </lineage>
</organism>
<accession>A0A9Q8Q560</accession>
<dbReference type="AlphaFoldDB" id="A0A9Q8Q560"/>
<gene>
    <name evidence="1" type="ORF">JDV02_000594</name>
</gene>
<dbReference type="RefSeq" id="XP_047837380.1">
    <property type="nucleotide sequence ID" value="XM_047981420.1"/>
</dbReference>
<dbReference type="EMBL" id="CP086354">
    <property type="protein sequence ID" value="UNI13899.1"/>
    <property type="molecule type" value="Genomic_DNA"/>
</dbReference>
<name>A0A9Q8Q560_9HYPO</name>
<protein>
    <submittedName>
        <fullName evidence="1">Uncharacterized protein</fullName>
    </submittedName>
</protein>
<sequence length="299" mass="33867">MAEYPETEGRTAEERQWFADLRSAWNEVGDQLTHEDKVVWFGLLKKITANKETLPSKHLVGGRAKRDGNWFSWLFLRTMFGYEQVHHLKAAEMTARANPRTSLEFDMLPHGYVRRFTHDGGVSAVAQTSAAPRRRRCSQPVEDQQVDAITVAVSPEMVSARTMQQHNEQPARYRMRTPESTKLPAAQQSSPALRTSIRFVFNGSEVGLEEFMTEAKVGALMQRVEKTLDRQHQEILREIRQVGNKSDQQYREVLRLVAQMQSEQLRVGEANDAQLGRIHSAVRGLTACLEGCGTSSNSV</sequence>
<dbReference type="Proteomes" id="UP000829364">
    <property type="component" value="Chromosome 1"/>
</dbReference>
<dbReference type="GeneID" id="72062559"/>
<evidence type="ECO:0000313" key="2">
    <source>
        <dbReference type="Proteomes" id="UP000829364"/>
    </source>
</evidence>
<dbReference type="KEGG" id="ptkz:JDV02_000594"/>
<evidence type="ECO:0000313" key="1">
    <source>
        <dbReference type="EMBL" id="UNI13899.1"/>
    </source>
</evidence>